<dbReference type="RefSeq" id="WP_280656783.1">
    <property type="nucleotide sequence ID" value="NZ_JANQDO010000052.1"/>
</dbReference>
<accession>A0ABT6K2R5</accession>
<dbReference type="EMBL" id="JANQDO010000052">
    <property type="protein sequence ID" value="MDH6056638.1"/>
    <property type="molecule type" value="Genomic_DNA"/>
</dbReference>
<dbReference type="GeneID" id="83684307"/>
<name>A0ABT6K2R5_9CYAN</name>
<organism evidence="1 2">
    <name type="scientific">Umezakia ovalisporum FSS-43</name>
    <dbReference type="NCBI Taxonomy" id="2740520"/>
    <lineage>
        <taxon>Bacteria</taxon>
        <taxon>Bacillati</taxon>
        <taxon>Cyanobacteriota</taxon>
        <taxon>Cyanophyceae</taxon>
        <taxon>Nostocales</taxon>
        <taxon>Nodulariaceae</taxon>
        <taxon>Umezakia</taxon>
    </lineage>
</organism>
<reference evidence="1 2" key="1">
    <citation type="journal article" date="2023" name="J. Phycol.">
        <title>Chrysosporum ovalisporum is synonymous with the true-branching cyanobacterium Umezakia natans (Nostocales/Aphanizomenonaceae).</title>
        <authorList>
            <person name="McGregor G.B."/>
            <person name="Sendall B.C."/>
            <person name="Niiyama Y."/>
            <person name="Tuji A."/>
            <person name="Willis A."/>
        </authorList>
    </citation>
    <scope>NUCLEOTIDE SEQUENCE [LARGE SCALE GENOMIC DNA]</scope>
    <source>
        <strain evidence="1 2">FSS-43</strain>
    </source>
</reference>
<comment type="caution">
    <text evidence="1">The sequence shown here is derived from an EMBL/GenBank/DDBJ whole genome shotgun (WGS) entry which is preliminary data.</text>
</comment>
<evidence type="ECO:0000313" key="1">
    <source>
        <dbReference type="EMBL" id="MDH6056638.1"/>
    </source>
</evidence>
<protein>
    <submittedName>
        <fullName evidence="1">Uncharacterized protein</fullName>
    </submittedName>
</protein>
<gene>
    <name evidence="1" type="ORF">NWP19_07515</name>
</gene>
<dbReference type="Proteomes" id="UP001159371">
    <property type="component" value="Unassembled WGS sequence"/>
</dbReference>
<proteinExistence type="predicted"/>
<keyword evidence="2" id="KW-1185">Reference proteome</keyword>
<evidence type="ECO:0000313" key="2">
    <source>
        <dbReference type="Proteomes" id="UP001159371"/>
    </source>
</evidence>
<sequence>MTMTIVISIPPPRLLEIREIRNALAPLSLSEEVQQDKILI</sequence>